<organism evidence="1 2">
    <name type="scientific">Symbiodinium necroappetens</name>
    <dbReference type="NCBI Taxonomy" id="1628268"/>
    <lineage>
        <taxon>Eukaryota</taxon>
        <taxon>Sar</taxon>
        <taxon>Alveolata</taxon>
        <taxon>Dinophyceae</taxon>
        <taxon>Suessiales</taxon>
        <taxon>Symbiodiniaceae</taxon>
        <taxon>Symbiodinium</taxon>
    </lineage>
</organism>
<accession>A0A812J9G0</accession>
<sequence>MNDLRCYVEFTFCKLGGAALIEALGRSDLAAVEVLLYGVKDADSLTGGPFAVRLMNLLSIWTDDTFLRAVVLLHKHGMDLEPPDKALLPFVAGECKVRLVKRLLELGASPKAQFSGSSASSEASWCPEPEKEAIQSEIFVASAVVGAGGTRPSKLELRPPCGVQNAKWVNYEAGECICRTELFGAGCPQTFHEYKFSEADIDPRKDCPGLGGRCLGPEEFKRLCEGMQGSIGEMLGDCQCSDDDGRRNLSREKLNNIKNAYGHIHNHALKFCSGLYAEVWRTAARSVRGMIPEILSALGHQEAQKICQTALDGQVTPKEADEELLYPEKHPVRDPPPGENTRLYKVLDGKEQSIQSWKQLLKDVCKDECHDLVTQMRDYEIARELAMAADSSSLSVSEACAELVVQKVEAEVLTCCAEECGWDEQQCQLWPFMDASQQSSWKARCCEEGNILKGSSRESLCNSVEPSSVREELEKIDTVTETPGDDVRVGMSIKEGTAFFQAVSVAPACNMATGVRLCRNPESHKVFLKLCEKPGEGWQFLESGQHSTLKRHAVPLKGTGVSACKEQLKEKGVDSVSWLGKDDIGKGTDCYCYVIKTPKESKEHEHEVRTAYKAVQDSVTGLKGGVPGAALFMKR</sequence>
<dbReference type="Proteomes" id="UP000601435">
    <property type="component" value="Unassembled WGS sequence"/>
</dbReference>
<proteinExistence type="predicted"/>
<dbReference type="AlphaFoldDB" id="A0A812J9G0"/>
<dbReference type="EMBL" id="CAJNJA010005864">
    <property type="protein sequence ID" value="CAE7200252.1"/>
    <property type="molecule type" value="Genomic_DNA"/>
</dbReference>
<comment type="caution">
    <text evidence="1">The sequence shown here is derived from an EMBL/GenBank/DDBJ whole genome shotgun (WGS) entry which is preliminary data.</text>
</comment>
<keyword evidence="2" id="KW-1185">Reference proteome</keyword>
<protein>
    <submittedName>
        <fullName evidence="1">Uncharacterized protein</fullName>
    </submittedName>
</protein>
<evidence type="ECO:0000313" key="2">
    <source>
        <dbReference type="Proteomes" id="UP000601435"/>
    </source>
</evidence>
<evidence type="ECO:0000313" key="1">
    <source>
        <dbReference type="EMBL" id="CAE7200252.1"/>
    </source>
</evidence>
<reference evidence="1" key="1">
    <citation type="submission" date="2021-02" db="EMBL/GenBank/DDBJ databases">
        <authorList>
            <person name="Dougan E. K."/>
            <person name="Rhodes N."/>
            <person name="Thang M."/>
            <person name="Chan C."/>
        </authorList>
    </citation>
    <scope>NUCLEOTIDE SEQUENCE</scope>
</reference>
<name>A0A812J9G0_9DINO</name>
<dbReference type="OrthoDB" id="408274at2759"/>
<gene>
    <name evidence="1" type="ORF">SNEC2469_LOCUS1528</name>
</gene>